<evidence type="ECO:0000313" key="1">
    <source>
        <dbReference type="EMBL" id="GGM77269.1"/>
    </source>
</evidence>
<reference evidence="1" key="1">
    <citation type="journal article" date="2014" name="Int. J. Syst. Evol. Microbiol.">
        <title>Complete genome sequence of Corynebacterium casei LMG S-19264T (=DSM 44701T), isolated from a smear-ripened cheese.</title>
        <authorList>
            <consortium name="US DOE Joint Genome Institute (JGI-PGF)"/>
            <person name="Walter F."/>
            <person name="Albersmeier A."/>
            <person name="Kalinowski J."/>
            <person name="Ruckert C."/>
        </authorList>
    </citation>
    <scope>NUCLEOTIDE SEQUENCE</scope>
    <source>
        <strain evidence="1">CGMCC 4.5737</strain>
    </source>
</reference>
<reference evidence="1" key="2">
    <citation type="submission" date="2020-09" db="EMBL/GenBank/DDBJ databases">
        <authorList>
            <person name="Sun Q."/>
            <person name="Zhou Y."/>
        </authorList>
    </citation>
    <scope>NUCLEOTIDE SEQUENCE</scope>
    <source>
        <strain evidence="1">CGMCC 4.5737</strain>
    </source>
</reference>
<dbReference type="AlphaFoldDB" id="A0A8J3CHB0"/>
<name>A0A8J3CHB0_9PSEU</name>
<proteinExistence type="predicted"/>
<dbReference type="EMBL" id="BMMK01000038">
    <property type="protein sequence ID" value="GGM77269.1"/>
    <property type="molecule type" value="Genomic_DNA"/>
</dbReference>
<dbReference type="RefSeq" id="WP_189061323.1">
    <property type="nucleotide sequence ID" value="NZ_BMMK01000038.1"/>
</dbReference>
<organism evidence="1 2">
    <name type="scientific">Longimycelium tulufanense</name>
    <dbReference type="NCBI Taxonomy" id="907463"/>
    <lineage>
        <taxon>Bacteria</taxon>
        <taxon>Bacillati</taxon>
        <taxon>Actinomycetota</taxon>
        <taxon>Actinomycetes</taxon>
        <taxon>Pseudonocardiales</taxon>
        <taxon>Pseudonocardiaceae</taxon>
        <taxon>Longimycelium</taxon>
    </lineage>
</organism>
<gene>
    <name evidence="1" type="ORF">GCM10012275_54900</name>
</gene>
<sequence>MNQPRILVTGSRHWTDQDHIADALTYWRQERKHSALSEREARAAAEKIVNRRWGRIVKLDHKLIRNGSLAGRHLT</sequence>
<evidence type="ECO:0000313" key="2">
    <source>
        <dbReference type="Proteomes" id="UP000637578"/>
    </source>
</evidence>
<accession>A0A8J3CHB0</accession>
<protein>
    <submittedName>
        <fullName evidence="1">Uncharacterized protein</fullName>
    </submittedName>
</protein>
<dbReference type="Proteomes" id="UP000637578">
    <property type="component" value="Unassembled WGS sequence"/>
</dbReference>
<comment type="caution">
    <text evidence="1">The sequence shown here is derived from an EMBL/GenBank/DDBJ whole genome shotgun (WGS) entry which is preliminary data.</text>
</comment>
<keyword evidence="2" id="KW-1185">Reference proteome</keyword>